<sequence length="98" mass="11151">QECVESTSSHSCNESISCSEKMSLCDIPSDEVQSDKEKITQEMFQSTYNQSMYQSPLITQLKLQELENTNNETSNEMTEVTTRQDIILPVSDMNVEMS</sequence>
<dbReference type="AlphaFoldDB" id="A0A0B7C496"/>
<feature type="non-terminal residue" evidence="1">
    <location>
        <position position="1"/>
    </location>
</feature>
<feature type="non-terminal residue" evidence="1">
    <location>
        <position position="98"/>
    </location>
</feature>
<proteinExistence type="predicted"/>
<organism evidence="1">
    <name type="scientific">Arion vulgaris</name>
    <dbReference type="NCBI Taxonomy" id="1028688"/>
    <lineage>
        <taxon>Eukaryota</taxon>
        <taxon>Metazoa</taxon>
        <taxon>Spiralia</taxon>
        <taxon>Lophotrochozoa</taxon>
        <taxon>Mollusca</taxon>
        <taxon>Gastropoda</taxon>
        <taxon>Heterobranchia</taxon>
        <taxon>Euthyneura</taxon>
        <taxon>Panpulmonata</taxon>
        <taxon>Eupulmonata</taxon>
        <taxon>Stylommatophora</taxon>
        <taxon>Helicina</taxon>
        <taxon>Arionoidea</taxon>
        <taxon>Arionidae</taxon>
        <taxon>Arion</taxon>
    </lineage>
</organism>
<reference evidence="1" key="1">
    <citation type="submission" date="2014-12" db="EMBL/GenBank/DDBJ databases">
        <title>Insight into the proteome of Arion vulgaris.</title>
        <authorList>
            <person name="Aradska J."/>
            <person name="Bulat T."/>
            <person name="Smidak R."/>
            <person name="Sarate P."/>
            <person name="Gangsoo J."/>
            <person name="Sialana F."/>
            <person name="Bilban M."/>
            <person name="Lubec G."/>
        </authorList>
    </citation>
    <scope>NUCLEOTIDE SEQUENCE</scope>
    <source>
        <tissue evidence="1">Skin</tissue>
    </source>
</reference>
<accession>A0A0B7C496</accession>
<dbReference type="EMBL" id="HACG01053147">
    <property type="protein sequence ID" value="CEL00018.1"/>
    <property type="molecule type" value="Transcribed_RNA"/>
</dbReference>
<protein>
    <submittedName>
        <fullName evidence="1">Uncharacterized protein</fullName>
    </submittedName>
</protein>
<evidence type="ECO:0000313" key="1">
    <source>
        <dbReference type="EMBL" id="CEL00018.1"/>
    </source>
</evidence>
<gene>
    <name evidence="1" type="primary">ORF222663</name>
</gene>
<name>A0A0B7C496_9EUPU</name>